<protein>
    <submittedName>
        <fullName evidence="1">Pimeloyl-ACP methyl ester carboxylesterase</fullName>
    </submittedName>
</protein>
<proteinExistence type="predicted"/>
<dbReference type="SUPFAM" id="SSF53474">
    <property type="entry name" value="alpha/beta-Hydrolases"/>
    <property type="match status" value="1"/>
</dbReference>
<evidence type="ECO:0000313" key="1">
    <source>
        <dbReference type="EMBL" id="MDR6724439.1"/>
    </source>
</evidence>
<evidence type="ECO:0000313" key="2">
    <source>
        <dbReference type="Proteomes" id="UP001254832"/>
    </source>
</evidence>
<dbReference type="Proteomes" id="UP001254832">
    <property type="component" value="Unassembled WGS sequence"/>
</dbReference>
<accession>A0AAP5H5I4</accession>
<dbReference type="EMBL" id="JAVDTR010000007">
    <property type="protein sequence ID" value="MDR6724439.1"/>
    <property type="molecule type" value="Genomic_DNA"/>
</dbReference>
<comment type="caution">
    <text evidence="1">The sequence shown here is derived from an EMBL/GenBank/DDBJ whole genome shotgun (WGS) entry which is preliminary data.</text>
</comment>
<reference evidence="1" key="1">
    <citation type="submission" date="2023-07" db="EMBL/GenBank/DDBJ databases">
        <title>Sorghum-associated microbial communities from plants grown in Nebraska, USA.</title>
        <authorList>
            <person name="Schachtman D."/>
        </authorList>
    </citation>
    <scope>NUCLEOTIDE SEQUENCE</scope>
    <source>
        <strain evidence="1">BE80</strain>
    </source>
</reference>
<sequence>MPYCKVKHANIYYEEMGTGKPIIMIHGFSPDHRLMSGCMEPIFEKIPGWRRIIWLYIVIASLWTP</sequence>
<dbReference type="InterPro" id="IPR029058">
    <property type="entry name" value="AB_hydrolase_fold"/>
</dbReference>
<dbReference type="Gene3D" id="3.40.50.1820">
    <property type="entry name" value="alpha/beta hydrolase"/>
    <property type="match status" value="1"/>
</dbReference>
<organism evidence="1 2">
    <name type="scientific">Paenibacillus amylolyticus</name>
    <dbReference type="NCBI Taxonomy" id="1451"/>
    <lineage>
        <taxon>Bacteria</taxon>
        <taxon>Bacillati</taxon>
        <taxon>Bacillota</taxon>
        <taxon>Bacilli</taxon>
        <taxon>Bacillales</taxon>
        <taxon>Paenibacillaceae</taxon>
        <taxon>Paenibacillus</taxon>
    </lineage>
</organism>
<gene>
    <name evidence="1" type="ORF">J2W91_002907</name>
</gene>
<dbReference type="AlphaFoldDB" id="A0AAP5H5I4"/>
<name>A0AAP5H5I4_PAEAM</name>